<dbReference type="Pfam" id="PF00781">
    <property type="entry name" value="DAGK_cat"/>
    <property type="match status" value="1"/>
</dbReference>
<keyword evidence="14 15" id="KW-0067">ATP-binding</keyword>
<evidence type="ECO:0000313" key="21">
    <source>
        <dbReference type="EnsemblMetazoa" id="SMAR005522-PA"/>
    </source>
</evidence>
<feature type="region of interest" description="Disordered" evidence="16">
    <location>
        <begin position="670"/>
        <end position="694"/>
    </location>
</feature>
<dbReference type="GO" id="GO:0046486">
    <property type="term" value="P:glycerolipid metabolic process"/>
    <property type="evidence" value="ECO:0007669"/>
    <property type="project" value="UniProtKB-ARBA"/>
</dbReference>
<evidence type="ECO:0000259" key="18">
    <source>
        <dbReference type="PROSITE" id="PS50081"/>
    </source>
</evidence>
<dbReference type="InterPro" id="IPR037607">
    <property type="entry name" value="DGK"/>
</dbReference>
<dbReference type="InterPro" id="IPR013761">
    <property type="entry name" value="SAM/pointed_sf"/>
</dbReference>
<protein>
    <recommendedName>
        <fullName evidence="15">Diacylglycerol kinase</fullName>
        <shortName evidence="15">DAG kinase</shortName>
        <ecNumber evidence="15">2.7.1.107</ecNumber>
    </recommendedName>
</protein>
<comment type="function">
    <text evidence="2">Phosphorylates diacylglycerol (DAG) to generate phosphatidic acid (PA).</text>
</comment>
<comment type="subcellular location">
    <subcellularLocation>
        <location evidence="3">Cytoplasm</location>
    </subcellularLocation>
</comment>
<dbReference type="PROSITE" id="PS50003">
    <property type="entry name" value="PH_DOMAIN"/>
    <property type="match status" value="1"/>
</dbReference>
<dbReference type="FunFam" id="3.40.50.10330:FF:000001">
    <property type="entry name" value="Diacylglycerol kinase"/>
    <property type="match status" value="1"/>
</dbReference>
<dbReference type="EnsemblMetazoa" id="SMAR005522-RA">
    <property type="protein sequence ID" value="SMAR005522-PA"/>
    <property type="gene ID" value="SMAR005522"/>
</dbReference>
<keyword evidence="6" id="KW-0597">Phosphoprotein</keyword>
<keyword evidence="9" id="KW-0677">Repeat</keyword>
<dbReference type="PROSITE" id="PS00479">
    <property type="entry name" value="ZF_DAG_PE_1"/>
    <property type="match status" value="1"/>
</dbReference>
<dbReference type="PANTHER" id="PTHR11255">
    <property type="entry name" value="DIACYLGLYCEROL KINASE"/>
    <property type="match status" value="1"/>
</dbReference>
<dbReference type="GO" id="GO:0005886">
    <property type="term" value="C:plasma membrane"/>
    <property type="evidence" value="ECO:0007669"/>
    <property type="project" value="TreeGrafter"/>
</dbReference>
<dbReference type="PROSITE" id="PS50081">
    <property type="entry name" value="ZF_DAG_PE_2"/>
    <property type="match status" value="1"/>
</dbReference>
<dbReference type="SUPFAM" id="SSF47769">
    <property type="entry name" value="SAM/Pointed domain"/>
    <property type="match status" value="1"/>
</dbReference>
<dbReference type="InterPro" id="IPR011993">
    <property type="entry name" value="PH-like_dom_sf"/>
</dbReference>
<evidence type="ECO:0000256" key="2">
    <source>
        <dbReference type="ARBA" id="ARBA00002064"/>
    </source>
</evidence>
<dbReference type="InterPro" id="IPR016064">
    <property type="entry name" value="NAD/diacylglycerol_kinase_sf"/>
</dbReference>
<evidence type="ECO:0000256" key="15">
    <source>
        <dbReference type="RuleBase" id="RU361128"/>
    </source>
</evidence>
<dbReference type="Gene3D" id="2.30.29.30">
    <property type="entry name" value="Pleckstrin-homology domain (PH domain)/Phosphotyrosine-binding domain (PTB)"/>
    <property type="match status" value="1"/>
</dbReference>
<evidence type="ECO:0000256" key="9">
    <source>
        <dbReference type="ARBA" id="ARBA00022737"/>
    </source>
</evidence>
<dbReference type="PANTHER" id="PTHR11255:SF109">
    <property type="entry name" value="DIACYLGLYCEROL KINASE ETA"/>
    <property type="match status" value="1"/>
</dbReference>
<dbReference type="SUPFAM" id="SSF111331">
    <property type="entry name" value="NAD kinase/diacylglycerol kinase-like"/>
    <property type="match status" value="2"/>
</dbReference>
<evidence type="ECO:0000256" key="12">
    <source>
        <dbReference type="ARBA" id="ARBA00022777"/>
    </source>
</evidence>
<evidence type="ECO:0000256" key="5">
    <source>
        <dbReference type="ARBA" id="ARBA00022490"/>
    </source>
</evidence>
<dbReference type="SMART" id="SM00109">
    <property type="entry name" value="C1"/>
    <property type="match status" value="2"/>
</dbReference>
<dbReference type="EC" id="2.7.1.107" evidence="15"/>
<dbReference type="Pfam" id="PF07647">
    <property type="entry name" value="SAM_2"/>
    <property type="match status" value="1"/>
</dbReference>
<keyword evidence="22" id="KW-1185">Reference proteome</keyword>
<evidence type="ECO:0000256" key="8">
    <source>
        <dbReference type="ARBA" id="ARBA00022723"/>
    </source>
</evidence>
<dbReference type="Pfam" id="PF22944">
    <property type="entry name" value="DGKD_4H"/>
    <property type="match status" value="1"/>
</dbReference>
<keyword evidence="10 15" id="KW-0547">Nucleotide-binding</keyword>
<dbReference type="Gene3D" id="2.60.200.40">
    <property type="match status" value="1"/>
</dbReference>
<organism evidence="21 22">
    <name type="scientific">Strigamia maritima</name>
    <name type="common">European centipede</name>
    <name type="synonym">Geophilus maritimus</name>
    <dbReference type="NCBI Taxonomy" id="126957"/>
    <lineage>
        <taxon>Eukaryota</taxon>
        <taxon>Metazoa</taxon>
        <taxon>Ecdysozoa</taxon>
        <taxon>Arthropoda</taxon>
        <taxon>Myriapoda</taxon>
        <taxon>Chilopoda</taxon>
        <taxon>Pleurostigmophora</taxon>
        <taxon>Geophilomorpha</taxon>
        <taxon>Linotaeniidae</taxon>
        <taxon>Strigamia</taxon>
    </lineage>
</organism>
<dbReference type="GO" id="GO:0005524">
    <property type="term" value="F:ATP binding"/>
    <property type="evidence" value="ECO:0007669"/>
    <property type="project" value="UniProtKB-KW"/>
</dbReference>
<name>T1IWF5_STRMM</name>
<keyword evidence="7 15" id="KW-0808">Transferase</keyword>
<evidence type="ECO:0000256" key="3">
    <source>
        <dbReference type="ARBA" id="ARBA00004496"/>
    </source>
</evidence>
<dbReference type="PROSITE" id="PS50146">
    <property type="entry name" value="DAGK"/>
    <property type="match status" value="1"/>
</dbReference>
<dbReference type="InterPro" id="IPR001206">
    <property type="entry name" value="Diacylglycerol_kinase_cat_dom"/>
</dbReference>
<dbReference type="SUPFAM" id="SSF50729">
    <property type="entry name" value="PH domain-like"/>
    <property type="match status" value="1"/>
</dbReference>
<dbReference type="CDD" id="cd20800">
    <property type="entry name" value="C1_DGK_typeII_rpt1"/>
    <property type="match status" value="1"/>
</dbReference>
<dbReference type="Pfam" id="PF00130">
    <property type="entry name" value="C1_1"/>
    <property type="match status" value="2"/>
</dbReference>
<comment type="catalytic activity">
    <reaction evidence="1 15">
        <text>a 1,2-diacyl-sn-glycerol + ATP = a 1,2-diacyl-sn-glycero-3-phosphate + ADP + H(+)</text>
        <dbReference type="Rhea" id="RHEA:10272"/>
        <dbReference type="ChEBI" id="CHEBI:15378"/>
        <dbReference type="ChEBI" id="CHEBI:17815"/>
        <dbReference type="ChEBI" id="CHEBI:30616"/>
        <dbReference type="ChEBI" id="CHEBI:58608"/>
        <dbReference type="ChEBI" id="CHEBI:456216"/>
        <dbReference type="EC" id="2.7.1.107"/>
    </reaction>
</comment>
<dbReference type="InterPro" id="IPR000756">
    <property type="entry name" value="Diacylglycerol_kin_accessory"/>
</dbReference>
<evidence type="ECO:0000259" key="20">
    <source>
        <dbReference type="PROSITE" id="PS50146"/>
    </source>
</evidence>
<evidence type="ECO:0000256" key="4">
    <source>
        <dbReference type="ARBA" id="ARBA00009280"/>
    </source>
</evidence>
<dbReference type="FunFam" id="3.30.60.20:FF:000029">
    <property type="entry name" value="Diacylglycerol kinase"/>
    <property type="match status" value="1"/>
</dbReference>
<dbReference type="GO" id="GO:0007200">
    <property type="term" value="P:phospholipase C-activating G protein-coupled receptor signaling pathway"/>
    <property type="evidence" value="ECO:0007669"/>
    <property type="project" value="InterPro"/>
</dbReference>
<evidence type="ECO:0000256" key="14">
    <source>
        <dbReference type="ARBA" id="ARBA00022840"/>
    </source>
</evidence>
<dbReference type="InterPro" id="IPR001849">
    <property type="entry name" value="PH_domain"/>
</dbReference>
<feature type="domain" description="DAGKc" evidence="20">
    <location>
        <begin position="294"/>
        <end position="430"/>
    </location>
</feature>
<reference evidence="21" key="2">
    <citation type="submission" date="2015-02" db="UniProtKB">
        <authorList>
            <consortium name="EnsemblMetazoa"/>
        </authorList>
    </citation>
    <scope>IDENTIFICATION</scope>
</reference>
<keyword evidence="5" id="KW-0963">Cytoplasm</keyword>
<dbReference type="SMART" id="SM00045">
    <property type="entry name" value="DAGKa"/>
    <property type="match status" value="1"/>
</dbReference>
<evidence type="ECO:0000256" key="16">
    <source>
        <dbReference type="SAM" id="MobiDB-lite"/>
    </source>
</evidence>
<dbReference type="InterPro" id="IPR047480">
    <property type="entry name" value="C1_DGKeta_rpt2"/>
</dbReference>
<evidence type="ECO:0000256" key="6">
    <source>
        <dbReference type="ARBA" id="ARBA00022553"/>
    </source>
</evidence>
<keyword evidence="8" id="KW-0479">Metal-binding</keyword>
<comment type="similarity">
    <text evidence="4 15">Belongs to the eukaryotic diacylglycerol kinase family.</text>
</comment>
<dbReference type="FunFam" id="1.10.150.50:FF:000021">
    <property type="entry name" value="Diacylglycerol kinase"/>
    <property type="match status" value="1"/>
</dbReference>
<dbReference type="CDD" id="cd09507">
    <property type="entry name" value="SAM_DGK-delta-eta"/>
    <property type="match status" value="1"/>
</dbReference>
<reference evidence="22" key="1">
    <citation type="submission" date="2011-05" db="EMBL/GenBank/DDBJ databases">
        <authorList>
            <person name="Richards S.R."/>
            <person name="Qu J."/>
            <person name="Jiang H."/>
            <person name="Jhangiani S.N."/>
            <person name="Agravi P."/>
            <person name="Goodspeed R."/>
            <person name="Gross S."/>
            <person name="Mandapat C."/>
            <person name="Jackson L."/>
            <person name="Mathew T."/>
            <person name="Pu L."/>
            <person name="Thornton R."/>
            <person name="Saada N."/>
            <person name="Wilczek-Boney K.B."/>
            <person name="Lee S."/>
            <person name="Kovar C."/>
            <person name="Wu Y."/>
            <person name="Scherer S.E."/>
            <person name="Worley K.C."/>
            <person name="Muzny D.M."/>
            <person name="Gibbs R."/>
        </authorList>
    </citation>
    <scope>NUCLEOTIDE SEQUENCE</scope>
    <source>
        <strain evidence="22">Brora</strain>
    </source>
</reference>
<dbReference type="EMBL" id="JH431613">
    <property type="status" value="NOT_ANNOTATED_CDS"/>
    <property type="molecule type" value="Genomic_DNA"/>
</dbReference>
<dbReference type="eggNOG" id="KOG1170">
    <property type="taxonomic scope" value="Eukaryota"/>
</dbReference>
<dbReference type="GO" id="GO:0004143">
    <property type="term" value="F:ATP-dependent diacylglycerol kinase activity"/>
    <property type="evidence" value="ECO:0007669"/>
    <property type="project" value="UniProtKB-EC"/>
</dbReference>
<dbReference type="PROSITE" id="PS50105">
    <property type="entry name" value="SAM_DOMAIN"/>
    <property type="match status" value="1"/>
</dbReference>
<feature type="region of interest" description="Disordered" evidence="16">
    <location>
        <begin position="530"/>
        <end position="550"/>
    </location>
</feature>
<dbReference type="CDD" id="cd20894">
    <property type="entry name" value="C1_DGKeta_rpt2"/>
    <property type="match status" value="1"/>
</dbReference>
<keyword evidence="11" id="KW-0863">Zinc-finger</keyword>
<proteinExistence type="inferred from homology"/>
<dbReference type="Pfam" id="PF00609">
    <property type="entry name" value="DAGK_acc"/>
    <property type="match status" value="1"/>
</dbReference>
<dbReference type="Gene3D" id="3.30.60.20">
    <property type="match status" value="2"/>
</dbReference>
<dbReference type="SMART" id="SM00454">
    <property type="entry name" value="SAM"/>
    <property type="match status" value="1"/>
</dbReference>
<evidence type="ECO:0000256" key="7">
    <source>
        <dbReference type="ARBA" id="ARBA00022679"/>
    </source>
</evidence>
<evidence type="ECO:0000256" key="1">
    <source>
        <dbReference type="ARBA" id="ARBA00001383"/>
    </source>
</evidence>
<dbReference type="FunFam" id="2.60.200.40:FF:000001">
    <property type="entry name" value="Diacylglycerol kinase"/>
    <property type="match status" value="1"/>
</dbReference>
<feature type="region of interest" description="Disordered" evidence="16">
    <location>
        <begin position="599"/>
        <end position="640"/>
    </location>
</feature>
<evidence type="ECO:0000259" key="19">
    <source>
        <dbReference type="PROSITE" id="PS50105"/>
    </source>
</evidence>
<dbReference type="InterPro" id="IPR046349">
    <property type="entry name" value="C1-like_sf"/>
</dbReference>
<feature type="compositionally biased region" description="Acidic residues" evidence="16">
    <location>
        <begin position="535"/>
        <end position="547"/>
    </location>
</feature>
<keyword evidence="12 15" id="KW-0418">Kinase</keyword>
<dbReference type="InterPro" id="IPR002219">
    <property type="entry name" value="PKC_DAG/PE"/>
</dbReference>
<accession>T1IWF5</accession>
<dbReference type="STRING" id="126957.T1IWF5"/>
<dbReference type="OMA" id="SKAPCEK"/>
<evidence type="ECO:0000259" key="17">
    <source>
        <dbReference type="PROSITE" id="PS50003"/>
    </source>
</evidence>
<dbReference type="FunFam" id="3.30.60.20:FF:000002">
    <property type="entry name" value="Diacylglycerol kinase"/>
    <property type="match status" value="1"/>
</dbReference>
<feature type="domain" description="PH" evidence="17">
    <location>
        <begin position="1"/>
        <end position="121"/>
    </location>
</feature>
<feature type="domain" description="Phorbol-ester/DAG-type" evidence="18">
    <location>
        <begin position="137"/>
        <end position="187"/>
    </location>
</feature>
<sequence>MATGGGEVSCGLNAGEKASCDVPADESSESDGETEPAKSFHRRISTNKEIKTSACTKDGYLMKQSVIFDEIDLTDLSVAECGIKNINHSFQVITPSRVLVLCGETRREMEEWISALKSASSGEFYEGPDHHDFLSGQHNWYAASHARPTYCNVCREALSGVTSHGLSCEVCKLKAHKRCAAKSNNNCKWTTLASVGKDIIEDEERNIAMPHQWMEGNLPVSAKCVVCDRTCGSVLRLQDWRCLWCRAMVVLVHTSCKLQHPEKCPLGPCRVSIVPPTALHSIGSDDAWEATRPIGCSPLLVFVNSKSGDNQGVKFLRRFKQLLNPAQVFDLMNGGPKLGLCLFKAFNPFRILICGGDGSVGWVLSELDRLRMQTQCQLGVLPLGTGNDLARVLGWGSVCDDDTQLPQLIEKYEKATTKMLDRWSIMSFEGSLPNNKFSNQFGPIAAYEDSVVAHLTKMMHSEQHSVVISSAKVLCETVRDFATKVGAAYSKGSENDDEDSITQKCAVLNEKLELLLKTLKEESVALSQTVPVEDEKIEETSEDEADEKEVIDKAEKDAANEEVAGIKRRKSVKAFVKKEALMSRANSLKKAVRQIIEHTERAVDEQNAQTRRRSSGSDKADSSAPIVTYTPADGSNSENESFMKSGCGFLNVPQRLPMSALQVLPTIESVSGENSPCVSPIPPSPSPPPMAQSPTPYSASCSVCSDKSPSRSARDELGCMLHVPSAEIDRGAATPSPVLSYISKSPTASRRISSGSTLKHVAAVAGRISALAVPCPVSFQREKSKSPETVQIKRELPIINPLVSLPMWPNISGGIISKVLLANADALCAAASPLMDSGDFCLDGFDEKCVLNNYFGIGLDAKITLDFHQKREEHPEKCRSRTKNMMWYGVLGGKELLQQTYKNLEQRVQVECDGQRIPLPSLQGIVVLNIPSFAGGANFWGGTKEDDIFFAPSFDDKILEVVAVFGSVQMAASRIINLQHHRIAQCQTVTITILGDEGVPVQVDGEAWLQPPGMIHIMHKNRVQMLYRNRHLESSLKIWQEKQRYLSGSFKACVTQSPLLGDDEIHLILPFLEASTTFVRSVKIASIDHPMVENELYQLAAQVFSCLDKVYTGGKLAEVPNLRSLITDVVCTVKALHHETVTFMRIKGPKMVSSLQPEVEERLNSSLGVVETELRKCNDIGGFVHFHHLDEEQNLEKKWLSKGLFKLKFKKQSKETKVISPSALGFEVPIHLWGSEEVCQWLDTLQLGEYKENFTRHDIRGPELLHLERRDFKDLNITKVGHIKRMQQGIKELISASKNSWDRMFVSNNGLQV</sequence>
<keyword evidence="13" id="KW-0862">Zinc</keyword>
<evidence type="ECO:0000256" key="10">
    <source>
        <dbReference type="ARBA" id="ARBA00022741"/>
    </source>
</evidence>
<dbReference type="GO" id="GO:0008270">
    <property type="term" value="F:zinc ion binding"/>
    <property type="evidence" value="ECO:0007669"/>
    <property type="project" value="UniProtKB-KW"/>
</dbReference>
<dbReference type="HOGENOM" id="CLU_001799_3_0_1"/>
<feature type="domain" description="SAM" evidence="19">
    <location>
        <begin position="1233"/>
        <end position="1296"/>
    </location>
</feature>
<dbReference type="Gene3D" id="1.10.150.50">
    <property type="entry name" value="Transcription Factor, Ets-1"/>
    <property type="match status" value="1"/>
</dbReference>
<feature type="compositionally biased region" description="Pro residues" evidence="16">
    <location>
        <begin position="679"/>
        <end position="691"/>
    </location>
</feature>
<evidence type="ECO:0000313" key="22">
    <source>
        <dbReference type="Proteomes" id="UP000014500"/>
    </source>
</evidence>
<feature type="compositionally biased region" description="Acidic residues" evidence="16">
    <location>
        <begin position="23"/>
        <end position="34"/>
    </location>
</feature>
<dbReference type="InterPro" id="IPR054474">
    <property type="entry name" value="DGKD_4H"/>
</dbReference>
<dbReference type="PhylomeDB" id="T1IWF5"/>
<dbReference type="SMART" id="SM00233">
    <property type="entry name" value="PH"/>
    <property type="match status" value="1"/>
</dbReference>
<feature type="region of interest" description="Disordered" evidence="16">
    <location>
        <begin position="1"/>
        <end position="43"/>
    </location>
</feature>
<dbReference type="InterPro" id="IPR001660">
    <property type="entry name" value="SAM"/>
</dbReference>
<evidence type="ECO:0000256" key="13">
    <source>
        <dbReference type="ARBA" id="ARBA00022833"/>
    </source>
</evidence>
<dbReference type="Proteomes" id="UP000014500">
    <property type="component" value="Unassembled WGS sequence"/>
</dbReference>
<dbReference type="GO" id="GO:0005737">
    <property type="term" value="C:cytoplasm"/>
    <property type="evidence" value="ECO:0007669"/>
    <property type="project" value="UniProtKB-SubCell"/>
</dbReference>
<evidence type="ECO:0000256" key="11">
    <source>
        <dbReference type="ARBA" id="ARBA00022771"/>
    </source>
</evidence>
<dbReference type="SUPFAM" id="SSF57889">
    <property type="entry name" value="Cysteine-rich domain"/>
    <property type="match status" value="2"/>
</dbReference>
<dbReference type="Gene3D" id="3.40.50.10330">
    <property type="entry name" value="Probable inorganic polyphosphate/atp-NAD kinase, domain 1"/>
    <property type="match status" value="1"/>
</dbReference>
<dbReference type="SMART" id="SM00046">
    <property type="entry name" value="DAGKc"/>
    <property type="match status" value="1"/>
</dbReference>
<dbReference type="InterPro" id="IPR017438">
    <property type="entry name" value="ATP-NAD_kinase_N"/>
</dbReference>